<evidence type="ECO:0000259" key="2">
    <source>
        <dbReference type="PROSITE" id="PS51085"/>
    </source>
</evidence>
<accession>A0A239CSX5</accession>
<feature type="domain" description="2Fe-2S ferredoxin-type" evidence="2">
    <location>
        <begin position="1"/>
        <end position="88"/>
    </location>
</feature>
<feature type="domain" description="FAD-binding FR-type" evidence="3">
    <location>
        <begin position="89"/>
        <end position="187"/>
    </location>
</feature>
<proteinExistence type="predicted"/>
<gene>
    <name evidence="4" type="ORF">SAMN05216255_1855</name>
</gene>
<dbReference type="PRINTS" id="PR00410">
    <property type="entry name" value="PHEHYDRXLASE"/>
</dbReference>
<dbReference type="Pfam" id="PF00111">
    <property type="entry name" value="Fer2"/>
    <property type="match status" value="1"/>
</dbReference>
<dbReference type="EMBL" id="FZOG01000002">
    <property type="protein sequence ID" value="SNS22624.1"/>
    <property type="molecule type" value="Genomic_DNA"/>
</dbReference>
<dbReference type="CDD" id="cd00207">
    <property type="entry name" value="fer2"/>
    <property type="match status" value="1"/>
</dbReference>
<evidence type="ECO:0000313" key="4">
    <source>
        <dbReference type="EMBL" id="SNS22624.1"/>
    </source>
</evidence>
<dbReference type="SUPFAM" id="SSF63380">
    <property type="entry name" value="Riboflavin synthase domain-like"/>
    <property type="match status" value="1"/>
</dbReference>
<dbReference type="PANTHER" id="PTHR47354">
    <property type="entry name" value="NADH OXIDOREDUCTASE HCR"/>
    <property type="match status" value="1"/>
</dbReference>
<dbReference type="PRINTS" id="PR00371">
    <property type="entry name" value="FPNCR"/>
</dbReference>
<organism evidence="4 5">
    <name type="scientific">Pseudomonas segetis</name>
    <dbReference type="NCBI Taxonomy" id="298908"/>
    <lineage>
        <taxon>Bacteria</taxon>
        <taxon>Pseudomonadati</taxon>
        <taxon>Pseudomonadota</taxon>
        <taxon>Gammaproteobacteria</taxon>
        <taxon>Pseudomonadales</taxon>
        <taxon>Pseudomonadaceae</taxon>
        <taxon>Pseudomonas</taxon>
    </lineage>
</organism>
<dbReference type="InterPro" id="IPR017927">
    <property type="entry name" value="FAD-bd_FR_type"/>
</dbReference>
<name>A0A239CSX5_9PSED</name>
<dbReference type="SUPFAM" id="SSF54292">
    <property type="entry name" value="2Fe-2S ferredoxin-like"/>
    <property type="match status" value="1"/>
</dbReference>
<dbReference type="Gene3D" id="2.40.30.10">
    <property type="entry name" value="Translation factors"/>
    <property type="match status" value="1"/>
</dbReference>
<reference evidence="5" key="1">
    <citation type="submission" date="2017-06" db="EMBL/GenBank/DDBJ databases">
        <authorList>
            <person name="Varghese N."/>
            <person name="Submissions S."/>
        </authorList>
    </citation>
    <scope>NUCLEOTIDE SEQUENCE [LARGE SCALE GENOMIC DNA]</scope>
    <source>
        <strain evidence="5">CIP 108523</strain>
    </source>
</reference>
<evidence type="ECO:0000313" key="5">
    <source>
        <dbReference type="Proteomes" id="UP000242915"/>
    </source>
</evidence>
<keyword evidence="5" id="KW-1185">Reference proteome</keyword>
<dbReference type="InterPro" id="IPR050415">
    <property type="entry name" value="MRET"/>
</dbReference>
<evidence type="ECO:0000256" key="1">
    <source>
        <dbReference type="ARBA" id="ARBA00034078"/>
    </source>
</evidence>
<dbReference type="InterPro" id="IPR001041">
    <property type="entry name" value="2Fe-2S_ferredoxin-type"/>
</dbReference>
<evidence type="ECO:0000259" key="3">
    <source>
        <dbReference type="PROSITE" id="PS51384"/>
    </source>
</evidence>
<dbReference type="Proteomes" id="UP000242915">
    <property type="component" value="Unassembled WGS sequence"/>
</dbReference>
<dbReference type="PANTHER" id="PTHR47354:SF3">
    <property type="entry name" value="OXIDOREDUCTASE-RELATED"/>
    <property type="match status" value="1"/>
</dbReference>
<dbReference type="PROSITE" id="PS51085">
    <property type="entry name" value="2FE2S_FER_2"/>
    <property type="match status" value="1"/>
</dbReference>
<comment type="cofactor">
    <cofactor evidence="1">
        <name>[2Fe-2S] cluster</name>
        <dbReference type="ChEBI" id="CHEBI:190135"/>
    </cofactor>
</comment>
<protein>
    <submittedName>
        <fullName evidence="4">NAD(P)H-flavin reductase</fullName>
    </submittedName>
</protein>
<dbReference type="AlphaFoldDB" id="A0A239CSX5"/>
<dbReference type="Pfam" id="PF00175">
    <property type="entry name" value="NAD_binding_1"/>
    <property type="match status" value="1"/>
</dbReference>
<dbReference type="Gene3D" id="3.40.50.80">
    <property type="entry name" value="Nucleotide-binding domain of ferredoxin-NADP reductase (FNR) module"/>
    <property type="match status" value="1"/>
</dbReference>
<dbReference type="InterPro" id="IPR001433">
    <property type="entry name" value="OxRdtase_FAD/NAD-bd"/>
</dbReference>
<dbReference type="RefSeq" id="WP_089359536.1">
    <property type="nucleotide sequence ID" value="NZ_FZOG01000002.1"/>
</dbReference>
<dbReference type="InterPro" id="IPR017938">
    <property type="entry name" value="Riboflavin_synthase-like_b-brl"/>
</dbReference>
<dbReference type="InterPro" id="IPR039261">
    <property type="entry name" value="FNR_nucleotide-bd"/>
</dbReference>
<dbReference type="InterPro" id="IPR001709">
    <property type="entry name" value="Flavoprot_Pyr_Nucl_cyt_Rdtase"/>
</dbReference>
<dbReference type="PROSITE" id="PS51384">
    <property type="entry name" value="FAD_FR"/>
    <property type="match status" value="1"/>
</dbReference>
<dbReference type="SUPFAM" id="SSF52343">
    <property type="entry name" value="Ferredoxin reductase-like, C-terminal NADP-linked domain"/>
    <property type="match status" value="1"/>
</dbReference>
<sequence>MPELRAAGQVFDVAPAANLLDTLLNNGLKVPYSCRAGSCHACIVRCVAGELHDNQPQALDAQSRAQGWRLACQCQIVTDLSIELYDPNKQARRATISACDWLSTDVLRLRLIPEQPVAYRAGQHVLLWTADGIARPYSFASLPGVDPFLEFHIDCRRSGAFSNAARMFKVGEDLHVGVVSGGALHYEQDWQERPLLLLAAGTGLAPLYGVLRDALAHNHQGRIRLIHSAHDTQGLYLREPLNALLAKASQLEIQQVSTAELPAALAQLRLVSRQTLALICGQPDNVELFARSLYMAGVPRNQTFSDIFLPHA</sequence>
<dbReference type="InterPro" id="IPR036010">
    <property type="entry name" value="2Fe-2S_ferredoxin-like_sf"/>
</dbReference>
<dbReference type="InterPro" id="IPR012675">
    <property type="entry name" value="Beta-grasp_dom_sf"/>
</dbReference>
<dbReference type="NCBIfam" id="NF004317">
    <property type="entry name" value="PRK05713.1"/>
    <property type="match status" value="1"/>
</dbReference>
<dbReference type="Gene3D" id="3.10.20.30">
    <property type="match status" value="1"/>
</dbReference>
<dbReference type="GO" id="GO:0051536">
    <property type="term" value="F:iron-sulfur cluster binding"/>
    <property type="evidence" value="ECO:0007669"/>
    <property type="project" value="InterPro"/>
</dbReference>
<dbReference type="GO" id="GO:0016491">
    <property type="term" value="F:oxidoreductase activity"/>
    <property type="evidence" value="ECO:0007669"/>
    <property type="project" value="InterPro"/>
</dbReference>